<evidence type="ECO:0000256" key="2">
    <source>
        <dbReference type="ARBA" id="ARBA00009354"/>
    </source>
</evidence>
<keyword evidence="7 9" id="KW-0804">Transcription</keyword>
<evidence type="ECO:0000259" key="12">
    <source>
        <dbReference type="Pfam" id="PF18296"/>
    </source>
</evidence>
<evidence type="ECO:0000256" key="10">
    <source>
        <dbReference type="SAM" id="MobiDB-lite"/>
    </source>
</evidence>
<comment type="subcellular location">
    <subcellularLocation>
        <location evidence="1 9">Nucleus</location>
    </subcellularLocation>
</comment>
<comment type="similarity">
    <text evidence="2 9">Belongs to the Mediator complex subunit 13 family.</text>
</comment>
<dbReference type="Pfam" id="PF18296">
    <property type="entry name" value="MID_MedPIWI"/>
    <property type="match status" value="1"/>
</dbReference>
<evidence type="ECO:0000256" key="4">
    <source>
        <dbReference type="ARBA" id="ARBA00022491"/>
    </source>
</evidence>
<evidence type="ECO:0000256" key="7">
    <source>
        <dbReference type="ARBA" id="ARBA00023163"/>
    </source>
</evidence>
<gene>
    <name evidence="13" type="ORF">CGOC_LOCUS606</name>
</gene>
<dbReference type="GO" id="GO:0045944">
    <property type="term" value="P:positive regulation of transcription by RNA polymerase II"/>
    <property type="evidence" value="ECO:0007669"/>
    <property type="project" value="TreeGrafter"/>
</dbReference>
<dbReference type="GO" id="GO:0016592">
    <property type="term" value="C:mediator complex"/>
    <property type="evidence" value="ECO:0007669"/>
    <property type="project" value="InterPro"/>
</dbReference>
<feature type="region of interest" description="Disordered" evidence="10">
    <location>
        <begin position="165"/>
        <end position="192"/>
    </location>
</feature>
<evidence type="ECO:0000256" key="3">
    <source>
        <dbReference type="ARBA" id="ARBA00019618"/>
    </source>
</evidence>
<comment type="function">
    <text evidence="9">Component of the Mediator complex, a coactivator involved in regulated transcription of nearly all RNA polymerase II-dependent genes. Mediator functions as a bridge to convey information from gene-specific regulatory proteins to the basal RNA polymerase II transcription machinery. Mediator is recruited to promoters by direct interactions with regulatory proteins and serves as a scaffold for the assembly of a functional preinitiation complex with RNA polymerase II and the general transcription factors.</text>
</comment>
<keyword evidence="5 9" id="KW-0805">Transcription regulation</keyword>
<keyword evidence="8 9" id="KW-0539">Nucleus</keyword>
<evidence type="ECO:0000256" key="8">
    <source>
        <dbReference type="ARBA" id="ARBA00023242"/>
    </source>
</evidence>
<feature type="domain" description="Mediator complex subunit Med13 C-terminal" evidence="11">
    <location>
        <begin position="377"/>
        <end position="584"/>
    </location>
</feature>
<dbReference type="EMBL" id="UYRV01000908">
    <property type="protein sequence ID" value="VDK45821.1"/>
    <property type="molecule type" value="Genomic_DNA"/>
</dbReference>
<keyword evidence="6 9" id="KW-0010">Activator</keyword>
<name>A0A3P6RQ18_CYLGO</name>
<comment type="subunit">
    <text evidence="9">Component of the Mediator complex.</text>
</comment>
<dbReference type="Pfam" id="PF06333">
    <property type="entry name" value="Med13_C"/>
    <property type="match status" value="1"/>
</dbReference>
<feature type="non-terminal residue" evidence="13">
    <location>
        <position position="1"/>
    </location>
</feature>
<dbReference type="GO" id="GO:0003713">
    <property type="term" value="F:transcription coactivator activity"/>
    <property type="evidence" value="ECO:0007669"/>
    <property type="project" value="TreeGrafter"/>
</dbReference>
<protein>
    <recommendedName>
        <fullName evidence="3 9">Mediator of RNA polymerase II transcription subunit 13</fullName>
    </recommendedName>
</protein>
<keyword evidence="4 9" id="KW-0678">Repressor</keyword>
<dbReference type="AlphaFoldDB" id="A0A3P6RQ18"/>
<dbReference type="InterPro" id="IPR041285">
    <property type="entry name" value="MID_MedPIWI"/>
</dbReference>
<proteinExistence type="inferred from homology"/>
<dbReference type="InterPro" id="IPR051139">
    <property type="entry name" value="Mediator_complx_sub13"/>
</dbReference>
<evidence type="ECO:0000313" key="13">
    <source>
        <dbReference type="EMBL" id="VDK45821.1"/>
    </source>
</evidence>
<dbReference type="Proteomes" id="UP000271889">
    <property type="component" value="Unassembled WGS sequence"/>
</dbReference>
<evidence type="ECO:0000259" key="11">
    <source>
        <dbReference type="Pfam" id="PF06333"/>
    </source>
</evidence>
<feature type="compositionally biased region" description="Pro residues" evidence="10">
    <location>
        <begin position="173"/>
        <end position="185"/>
    </location>
</feature>
<organism evidence="13 14">
    <name type="scientific">Cylicostephanus goldi</name>
    <name type="common">Nematode worm</name>
    <dbReference type="NCBI Taxonomy" id="71465"/>
    <lineage>
        <taxon>Eukaryota</taxon>
        <taxon>Metazoa</taxon>
        <taxon>Ecdysozoa</taxon>
        <taxon>Nematoda</taxon>
        <taxon>Chromadorea</taxon>
        <taxon>Rhabditida</taxon>
        <taxon>Rhabditina</taxon>
        <taxon>Rhabditomorpha</taxon>
        <taxon>Strongyloidea</taxon>
        <taxon>Strongylidae</taxon>
        <taxon>Cylicostephanus</taxon>
    </lineage>
</organism>
<accession>A0A3P6RQ18</accession>
<evidence type="ECO:0000256" key="5">
    <source>
        <dbReference type="ARBA" id="ARBA00023015"/>
    </source>
</evidence>
<evidence type="ECO:0000256" key="6">
    <source>
        <dbReference type="ARBA" id="ARBA00023159"/>
    </source>
</evidence>
<dbReference type="OrthoDB" id="103819at2759"/>
<evidence type="ECO:0000256" key="9">
    <source>
        <dbReference type="RuleBase" id="RU364134"/>
    </source>
</evidence>
<dbReference type="InterPro" id="IPR009401">
    <property type="entry name" value="Med13_C"/>
</dbReference>
<dbReference type="PANTHER" id="PTHR48249">
    <property type="entry name" value="MEDIATOR OF RNA POLYMERASE II TRANSCRIPTION SUBUNIT 13"/>
    <property type="match status" value="1"/>
</dbReference>
<sequence length="600" mass="67682">VIRHWEHLSLGPIDQPKDVLYLTVVPDSSDVCNMALKYMEQLSQMYERMRLGRHIAWPTGADGRDGCVRVGSRNQNGKYPTETVDISAHKIDFINLVSRYVDNKAFITKLRQFTQQMEESLLQVLSERDDLFDRTAFRETLALDWRAKRAAAAAVALAVEQRLAESTAEPGTTVPPPEPPPPEPPLEPEDIPVDDPGTLPHVIVIYVVSSLFCSAFFILEYHSRCLLFQFNPFTWGTEFRSGLFTRVATLAIMRAFNTVCLRLPLRRRPQLQLEIVPMEQVADLLGYLPDYTNDNAASQYLFENSGGSEREQVDCVAVESLRATVLSVYTQPRVLAADCIKSVQARCMTKFGPGSSLLDSLDEWERNGPNVFYKVPSNAYHLAPPPLLYQKHENGRIIQSSPEEQVLYVTYCVIGSDWLCVTVTDSLGRLNDNCLINLKTRHDHHIYKYRQQTQILDGMSRLWTYILGVLCMETRNWRLVIGRLGRIGHGEFRAWTYLLNKTSLKRHSARLKEVCTSCAQMPGCTGTPSILSACLVSTEPEPYLRMFPGFASTDAYSKKSRSAGADDTTVTHIMVFPTSADIQVGVHSHLAVTAELWPWS</sequence>
<reference evidence="13 14" key="1">
    <citation type="submission" date="2018-11" db="EMBL/GenBank/DDBJ databases">
        <authorList>
            <consortium name="Pathogen Informatics"/>
        </authorList>
    </citation>
    <scope>NUCLEOTIDE SEQUENCE [LARGE SCALE GENOMIC DNA]</scope>
</reference>
<evidence type="ECO:0000313" key="14">
    <source>
        <dbReference type="Proteomes" id="UP000271889"/>
    </source>
</evidence>
<keyword evidence="14" id="KW-1185">Reference proteome</keyword>
<evidence type="ECO:0000256" key="1">
    <source>
        <dbReference type="ARBA" id="ARBA00004123"/>
    </source>
</evidence>
<dbReference type="PANTHER" id="PTHR48249:SF3">
    <property type="entry name" value="MEDIATOR OF RNA POLYMERASE II TRANSCRIPTION SUBUNIT 13"/>
    <property type="match status" value="1"/>
</dbReference>
<feature type="domain" description="MID" evidence="12">
    <location>
        <begin position="17"/>
        <end position="284"/>
    </location>
</feature>